<reference evidence="4" key="1">
    <citation type="submission" date="2017-02" db="EMBL/GenBank/DDBJ databases">
        <title>Delineation of Paenibacillus larvae strains originating from foulbrood outbreaks.</title>
        <authorList>
            <person name="Beims H."/>
            <person name="Bunk B."/>
            <person name="Sproeer C."/>
            <person name="Mohr K.I."/>
            <person name="Pradella S."/>
            <person name="Guenther G."/>
            <person name="Rohde M."/>
            <person name="von der Ohe W."/>
            <person name="Steinert M."/>
        </authorList>
    </citation>
    <scope>NUCLEOTIDE SEQUENCE [LARGE SCALE GENOMIC DNA]</scope>
    <source>
        <strain evidence="4">Eric_III</strain>
    </source>
</reference>
<proteinExistence type="predicted"/>
<name>A0A2L1UIK9_9BACL</name>
<protein>
    <submittedName>
        <fullName evidence="3">Putative membrane protein</fullName>
    </submittedName>
</protein>
<keyword evidence="1" id="KW-0472">Membrane</keyword>
<evidence type="ECO:0000259" key="2">
    <source>
        <dbReference type="Pfam" id="PF22570"/>
    </source>
</evidence>
<gene>
    <name evidence="3" type="ORF">ERICIII_04201</name>
</gene>
<evidence type="ECO:0000256" key="1">
    <source>
        <dbReference type="SAM" id="Phobius"/>
    </source>
</evidence>
<keyword evidence="1" id="KW-1133">Transmembrane helix</keyword>
<evidence type="ECO:0000313" key="3">
    <source>
        <dbReference type="EMBL" id="AVF28267.1"/>
    </source>
</evidence>
<feature type="transmembrane region" description="Helical" evidence="1">
    <location>
        <begin position="6"/>
        <end position="23"/>
    </location>
</feature>
<dbReference type="Pfam" id="PF22570">
    <property type="entry name" value="LiaF-TM"/>
    <property type="match status" value="1"/>
</dbReference>
<accession>A0A2L1UIK9</accession>
<feature type="domain" description="LiaF transmembrane" evidence="2">
    <location>
        <begin position="7"/>
        <end position="93"/>
    </location>
</feature>
<dbReference type="GeneID" id="64220522"/>
<dbReference type="EMBL" id="CP019655">
    <property type="protein sequence ID" value="AVF28267.1"/>
    <property type="molecule type" value="Genomic_DNA"/>
</dbReference>
<dbReference type="AlphaFoldDB" id="A0A2L1UIK9"/>
<feature type="transmembrane region" description="Helical" evidence="1">
    <location>
        <begin position="53"/>
        <end position="86"/>
    </location>
</feature>
<dbReference type="Proteomes" id="UP000239833">
    <property type="component" value="Chromosome"/>
</dbReference>
<sequence>MKENSGMALVLILFGVWMLLSKLGIHLSPIMGYLVPIAMVIIGYIGIKNGSVMGWIVALLGVFVLLGKLTTIFIIIFAVVLIGIGFSMLKKPSNPY</sequence>
<keyword evidence="1" id="KW-0812">Transmembrane</keyword>
<dbReference type="STRING" id="147375.BXP28_14280"/>
<dbReference type="InterPro" id="IPR054331">
    <property type="entry name" value="LiaF_TM"/>
</dbReference>
<evidence type="ECO:0000313" key="4">
    <source>
        <dbReference type="Proteomes" id="UP000239833"/>
    </source>
</evidence>
<dbReference type="RefSeq" id="WP_077996110.1">
    <property type="nucleotide sequence ID" value="NZ_CP019655.1"/>
</dbReference>
<organism evidence="3 4">
    <name type="scientific">Paenibacillus larvae subsp. larvae</name>
    <dbReference type="NCBI Taxonomy" id="147375"/>
    <lineage>
        <taxon>Bacteria</taxon>
        <taxon>Bacillati</taxon>
        <taxon>Bacillota</taxon>
        <taxon>Bacilli</taxon>
        <taxon>Bacillales</taxon>
        <taxon>Paenibacillaceae</taxon>
        <taxon>Paenibacillus</taxon>
    </lineage>
</organism>